<dbReference type="RefSeq" id="WP_379814717.1">
    <property type="nucleotide sequence ID" value="NZ_JBHUDZ010000012.1"/>
</dbReference>
<keyword evidence="3" id="KW-1185">Reference proteome</keyword>
<feature type="chain" id="PRO_5045929594" description="CarboxypepD_reg-like domain-containing protein" evidence="1">
    <location>
        <begin position="21"/>
        <end position="396"/>
    </location>
</feature>
<evidence type="ECO:0000313" key="2">
    <source>
        <dbReference type="EMBL" id="MFD1603939.1"/>
    </source>
</evidence>
<comment type="caution">
    <text evidence="2">The sequence shown here is derived from an EMBL/GenBank/DDBJ whole genome shotgun (WGS) entry which is preliminary data.</text>
</comment>
<dbReference type="Proteomes" id="UP001597138">
    <property type="component" value="Unassembled WGS sequence"/>
</dbReference>
<gene>
    <name evidence="2" type="ORF">ACFSC2_14430</name>
</gene>
<evidence type="ECO:0000313" key="3">
    <source>
        <dbReference type="Proteomes" id="UP001597138"/>
    </source>
</evidence>
<name>A0ABW4HEG2_9FLAO</name>
<reference evidence="3" key="1">
    <citation type="journal article" date="2019" name="Int. J. Syst. Evol. Microbiol.">
        <title>The Global Catalogue of Microorganisms (GCM) 10K type strain sequencing project: providing services to taxonomists for standard genome sequencing and annotation.</title>
        <authorList>
            <consortium name="The Broad Institute Genomics Platform"/>
            <consortium name="The Broad Institute Genome Sequencing Center for Infectious Disease"/>
            <person name="Wu L."/>
            <person name="Ma J."/>
        </authorList>
    </citation>
    <scope>NUCLEOTIDE SEQUENCE [LARGE SCALE GENOMIC DNA]</scope>
    <source>
        <strain evidence="3">CCUG 70865</strain>
    </source>
</reference>
<sequence>MKQKSIFLNLFLFFCFLASAQKVNITKIVADEIVKTPLEKVIVFNEKDISLTNTEGVFSFVSDIEILNFALIGYEDLKLSFDEIKKKDTIFLKRKMIELDEVIIGNELSILKKAFSNLKENYSTNPYNENFFLRCVLKRNDEISRLQDIYGKVSRKSFFKTKTQPDNKCEVEILNMRKIGITEKSDLVYFKFQSFENLFDLNSLIQINVDEYELQQEKDIASDYWKISFVQKEINSRKQKIKGHFIIKKTDYAFVQTCFDFYDNPEEVPYSKDGKVMYRTTSFRRISNYKRDDAFNKYYLSNANSVVRVEILESEKNPKAYYDFTSDYFVTNSFISSKTASNLSMDKDIFKVKFAYSDQFWANQNQLPLTNNLKEFLSRVSANKERKKEYDVIGNF</sequence>
<accession>A0ABW4HEG2</accession>
<organism evidence="2 3">
    <name type="scientific">Flavobacterium artemisiae</name>
    <dbReference type="NCBI Taxonomy" id="2126556"/>
    <lineage>
        <taxon>Bacteria</taxon>
        <taxon>Pseudomonadati</taxon>
        <taxon>Bacteroidota</taxon>
        <taxon>Flavobacteriia</taxon>
        <taxon>Flavobacteriales</taxon>
        <taxon>Flavobacteriaceae</taxon>
        <taxon>Flavobacterium</taxon>
    </lineage>
</organism>
<keyword evidence="1" id="KW-0732">Signal</keyword>
<proteinExistence type="predicted"/>
<feature type="signal peptide" evidence="1">
    <location>
        <begin position="1"/>
        <end position="20"/>
    </location>
</feature>
<evidence type="ECO:0008006" key="4">
    <source>
        <dbReference type="Google" id="ProtNLM"/>
    </source>
</evidence>
<evidence type="ECO:0000256" key="1">
    <source>
        <dbReference type="SAM" id="SignalP"/>
    </source>
</evidence>
<dbReference type="EMBL" id="JBHUDZ010000012">
    <property type="protein sequence ID" value="MFD1603939.1"/>
    <property type="molecule type" value="Genomic_DNA"/>
</dbReference>
<protein>
    <recommendedName>
        <fullName evidence="4">CarboxypepD_reg-like domain-containing protein</fullName>
    </recommendedName>
</protein>